<dbReference type="EMBL" id="BGPR01059153">
    <property type="protein sequence ID" value="GBO35194.1"/>
    <property type="molecule type" value="Genomic_DNA"/>
</dbReference>
<sequence length="65" mass="7622">MNLHDGYFGSDLVIANRGRHMRRHPLSKLPQPPQMEGLRRSTSDLTYTRFAFRQIFSGFVFSYSE</sequence>
<evidence type="ECO:0000313" key="2">
    <source>
        <dbReference type="Proteomes" id="UP000499080"/>
    </source>
</evidence>
<evidence type="ECO:0000313" key="1">
    <source>
        <dbReference type="EMBL" id="GBO35194.1"/>
    </source>
</evidence>
<dbReference type="Proteomes" id="UP000499080">
    <property type="component" value="Unassembled WGS sequence"/>
</dbReference>
<name>A0A4Y2WEX9_ARAVE</name>
<feature type="non-terminal residue" evidence="1">
    <location>
        <position position="65"/>
    </location>
</feature>
<dbReference type="AlphaFoldDB" id="A0A4Y2WEX9"/>
<comment type="caution">
    <text evidence="1">The sequence shown here is derived from an EMBL/GenBank/DDBJ whole genome shotgun (WGS) entry which is preliminary data.</text>
</comment>
<protein>
    <submittedName>
        <fullName evidence="1">Uncharacterized protein</fullName>
    </submittedName>
</protein>
<proteinExistence type="predicted"/>
<reference evidence="1 2" key="1">
    <citation type="journal article" date="2019" name="Sci. Rep.">
        <title>Orb-weaving spider Araneus ventricosus genome elucidates the spidroin gene catalogue.</title>
        <authorList>
            <person name="Kono N."/>
            <person name="Nakamura H."/>
            <person name="Ohtoshi R."/>
            <person name="Moran D.A.P."/>
            <person name="Shinohara A."/>
            <person name="Yoshida Y."/>
            <person name="Fujiwara M."/>
            <person name="Mori M."/>
            <person name="Tomita M."/>
            <person name="Arakawa K."/>
        </authorList>
    </citation>
    <scope>NUCLEOTIDE SEQUENCE [LARGE SCALE GENOMIC DNA]</scope>
</reference>
<gene>
    <name evidence="1" type="ORF">AVEN_182604_1</name>
</gene>
<accession>A0A4Y2WEX9</accession>
<organism evidence="1 2">
    <name type="scientific">Araneus ventricosus</name>
    <name type="common">Orbweaver spider</name>
    <name type="synonym">Epeira ventricosa</name>
    <dbReference type="NCBI Taxonomy" id="182803"/>
    <lineage>
        <taxon>Eukaryota</taxon>
        <taxon>Metazoa</taxon>
        <taxon>Ecdysozoa</taxon>
        <taxon>Arthropoda</taxon>
        <taxon>Chelicerata</taxon>
        <taxon>Arachnida</taxon>
        <taxon>Araneae</taxon>
        <taxon>Araneomorphae</taxon>
        <taxon>Entelegynae</taxon>
        <taxon>Araneoidea</taxon>
        <taxon>Araneidae</taxon>
        <taxon>Araneus</taxon>
    </lineage>
</organism>
<keyword evidence="2" id="KW-1185">Reference proteome</keyword>